<feature type="compositionally biased region" description="Gly residues" evidence="1">
    <location>
        <begin position="32"/>
        <end position="50"/>
    </location>
</feature>
<organism evidence="2 3">
    <name type="scientific">Panicum virgatum</name>
    <name type="common">Blackwell switchgrass</name>
    <dbReference type="NCBI Taxonomy" id="38727"/>
    <lineage>
        <taxon>Eukaryota</taxon>
        <taxon>Viridiplantae</taxon>
        <taxon>Streptophyta</taxon>
        <taxon>Embryophyta</taxon>
        <taxon>Tracheophyta</taxon>
        <taxon>Spermatophyta</taxon>
        <taxon>Magnoliopsida</taxon>
        <taxon>Liliopsida</taxon>
        <taxon>Poales</taxon>
        <taxon>Poaceae</taxon>
        <taxon>PACMAD clade</taxon>
        <taxon>Panicoideae</taxon>
        <taxon>Panicodae</taxon>
        <taxon>Paniceae</taxon>
        <taxon>Panicinae</taxon>
        <taxon>Panicum</taxon>
        <taxon>Panicum sect. Hiantes</taxon>
    </lineage>
</organism>
<name>A0A8T0NS03_PANVG</name>
<evidence type="ECO:0000313" key="3">
    <source>
        <dbReference type="Proteomes" id="UP000823388"/>
    </source>
</evidence>
<feature type="compositionally biased region" description="Pro residues" evidence="1">
    <location>
        <begin position="1"/>
        <end position="10"/>
    </location>
</feature>
<protein>
    <submittedName>
        <fullName evidence="2">Uncharacterized protein</fullName>
    </submittedName>
</protein>
<keyword evidence="3" id="KW-1185">Reference proteome</keyword>
<comment type="caution">
    <text evidence="2">The sequence shown here is derived from an EMBL/GenBank/DDBJ whole genome shotgun (WGS) entry which is preliminary data.</text>
</comment>
<feature type="region of interest" description="Disordered" evidence="1">
    <location>
        <begin position="1"/>
        <end position="63"/>
    </location>
</feature>
<dbReference type="AlphaFoldDB" id="A0A8T0NS03"/>
<evidence type="ECO:0000256" key="1">
    <source>
        <dbReference type="SAM" id="MobiDB-lite"/>
    </source>
</evidence>
<gene>
    <name evidence="2" type="ORF">PVAP13_9KG481126</name>
</gene>
<reference evidence="2" key="1">
    <citation type="submission" date="2020-05" db="EMBL/GenBank/DDBJ databases">
        <title>WGS assembly of Panicum virgatum.</title>
        <authorList>
            <person name="Lovell J.T."/>
            <person name="Jenkins J."/>
            <person name="Shu S."/>
            <person name="Juenger T.E."/>
            <person name="Schmutz J."/>
        </authorList>
    </citation>
    <scope>NUCLEOTIDE SEQUENCE</scope>
    <source>
        <strain evidence="2">AP13</strain>
    </source>
</reference>
<feature type="compositionally biased region" description="Basic and acidic residues" evidence="1">
    <location>
        <begin position="19"/>
        <end position="29"/>
    </location>
</feature>
<feature type="compositionally biased region" description="Low complexity" evidence="1">
    <location>
        <begin position="51"/>
        <end position="63"/>
    </location>
</feature>
<proteinExistence type="predicted"/>
<dbReference type="EMBL" id="CM029053">
    <property type="protein sequence ID" value="KAG2552741.1"/>
    <property type="molecule type" value="Genomic_DNA"/>
</dbReference>
<accession>A0A8T0NS03</accession>
<dbReference type="Proteomes" id="UP000823388">
    <property type="component" value="Chromosome 9K"/>
</dbReference>
<sequence length="63" mass="5987">MDGGDPPTPRKPQGNPYPRRGDVMRKIIKDLTGGGGGGGSSGSESGGDARGGSATAAAGCGAD</sequence>
<evidence type="ECO:0000313" key="2">
    <source>
        <dbReference type="EMBL" id="KAG2552741.1"/>
    </source>
</evidence>